<dbReference type="InterPro" id="IPR013320">
    <property type="entry name" value="ConA-like_dom_sf"/>
</dbReference>
<evidence type="ECO:0000313" key="5">
    <source>
        <dbReference type="EnsemblMetazoa" id="ISCW012219-PA"/>
    </source>
</evidence>
<dbReference type="InterPro" id="IPR036055">
    <property type="entry name" value="LDL_receptor-like_sf"/>
</dbReference>
<feature type="domain" description="MAM" evidence="3">
    <location>
        <begin position="458"/>
        <end position="522"/>
    </location>
</feature>
<dbReference type="EnsemblMetazoa" id="ISCW012219-RA">
    <property type="protein sequence ID" value="ISCW012219-PA"/>
    <property type="gene ID" value="ISCW012219"/>
</dbReference>
<comment type="caution">
    <text evidence="2">Lacks conserved residue(s) required for the propagation of feature annotation.</text>
</comment>
<dbReference type="SMART" id="SM00137">
    <property type="entry name" value="MAM"/>
    <property type="match status" value="2"/>
</dbReference>
<dbReference type="Pfam" id="PF00629">
    <property type="entry name" value="MAM"/>
    <property type="match status" value="2"/>
</dbReference>
<dbReference type="GO" id="GO:0016020">
    <property type="term" value="C:membrane"/>
    <property type="evidence" value="ECO:0007669"/>
    <property type="project" value="InterPro"/>
</dbReference>
<feature type="domain" description="MAM" evidence="3">
    <location>
        <begin position="82"/>
        <end position="235"/>
    </location>
</feature>
<evidence type="ECO:0000256" key="1">
    <source>
        <dbReference type="ARBA" id="ARBA00023157"/>
    </source>
</evidence>
<gene>
    <name evidence="4" type="ORF">IscW_ISCW012219</name>
</gene>
<dbReference type="EMBL" id="ABJB010304214">
    <property type="status" value="NOT_ANNOTATED_CDS"/>
    <property type="molecule type" value="Genomic_DNA"/>
</dbReference>
<reference evidence="5" key="2">
    <citation type="submission" date="2020-05" db="UniProtKB">
        <authorList>
            <consortium name="EnsemblMetazoa"/>
        </authorList>
    </citation>
    <scope>IDENTIFICATION</scope>
    <source>
        <strain evidence="5">wikel</strain>
    </source>
</reference>
<dbReference type="VEuPathDB" id="VectorBase:ISCI008401"/>
<dbReference type="InterPro" id="IPR051560">
    <property type="entry name" value="MAM_domain-containing"/>
</dbReference>
<proteinExistence type="predicted"/>
<dbReference type="VEuPathDB" id="VectorBase:ISCW012219"/>
<dbReference type="InterPro" id="IPR002172">
    <property type="entry name" value="LDrepeatLR_classA_rpt"/>
</dbReference>
<evidence type="ECO:0000259" key="3">
    <source>
        <dbReference type="PROSITE" id="PS50060"/>
    </source>
</evidence>
<dbReference type="EMBL" id="ABJB010181308">
    <property type="status" value="NOT_ANNOTATED_CDS"/>
    <property type="molecule type" value="Genomic_DNA"/>
</dbReference>
<keyword evidence="1 2" id="KW-1015">Disulfide bond</keyword>
<dbReference type="Gene3D" id="2.60.120.200">
    <property type="match status" value="2"/>
</dbReference>
<dbReference type="SMART" id="SM00192">
    <property type="entry name" value="LDLa"/>
    <property type="match status" value="1"/>
</dbReference>
<dbReference type="VEuPathDB" id="VectorBase:ISCI007228"/>
<dbReference type="EMBL" id="ABJB010008115">
    <property type="status" value="NOT_ANNOTATED_CDS"/>
    <property type="molecule type" value="Genomic_DNA"/>
</dbReference>
<feature type="disulfide bond" evidence="2">
    <location>
        <begin position="442"/>
        <end position="457"/>
    </location>
</feature>
<dbReference type="Proteomes" id="UP000001555">
    <property type="component" value="Unassembled WGS sequence"/>
</dbReference>
<dbReference type="EMBL" id="ABJB010856714">
    <property type="status" value="NOT_ANNOTATED_CDS"/>
    <property type="molecule type" value="Genomic_DNA"/>
</dbReference>
<evidence type="ECO:0000313" key="6">
    <source>
        <dbReference type="Proteomes" id="UP000001555"/>
    </source>
</evidence>
<accession>B7QDI0</accession>
<dbReference type="SUPFAM" id="SSF49899">
    <property type="entry name" value="Concanavalin A-like lectins/glucanases"/>
    <property type="match status" value="2"/>
</dbReference>
<keyword evidence="6" id="KW-1185">Reference proteome</keyword>
<protein>
    <recommendedName>
        <fullName evidence="3">MAM domain-containing protein</fullName>
    </recommendedName>
</protein>
<dbReference type="PANTHER" id="PTHR23282">
    <property type="entry name" value="APICAL ENDOSOMAL GLYCOPROTEIN PRECURSOR"/>
    <property type="match status" value="1"/>
</dbReference>
<dbReference type="EMBL" id="ABJB010677059">
    <property type="status" value="NOT_ANNOTATED_CDS"/>
    <property type="molecule type" value="Genomic_DNA"/>
</dbReference>
<dbReference type="EMBL" id="ABJB011031940">
    <property type="status" value="NOT_ANNOTATED_CDS"/>
    <property type="molecule type" value="Genomic_DNA"/>
</dbReference>
<dbReference type="PaxDb" id="6945-B7QDI0"/>
<evidence type="ECO:0000256" key="2">
    <source>
        <dbReference type="PROSITE-ProRule" id="PRU00124"/>
    </source>
</evidence>
<sequence length="685" mass="77609">MVAKNHGPLLLTSPKVPRQTQPVCATFRYHLFGALGTVMRVSLMNEDKAEEGHRRVVYQSFIFHAGRTTVDRWFTVQRNLNMNAEFNTYDTCDWTLEGTSNGWRRNSNLLRGYNSHTRSGPPDSNAFLELRAYKEGNGSTVTSPWFQGSLEPQCLKFWYKRDKPNLGKIVVELAVSGAKESSVIWEQPPYPQDDWMLARVPIVSQEKLKFTLEVHISSGLIALDDLEVTSGKCPLIDKCTFELGSPCGFYWEHSSPRIWRVVQSKALKVPDHTLQNNAGHFLYVNTTDVDPAHPESRVFLDTRDPTPSTCVTFWWKGFGTPSDLNPIQPKAIAGGKCSVQKTLPSSPKTTHCNLGTSTSGCTIYAGDKVLRHPTKRWRLYFFNLSWGLKDGMTIRAFCGTDETAFVALDDIEVDQRECNLPATDDFVCKTSPVEKIPVEKVCDFVKDCSNGADELDCGNCVFENSTCGWDLGSAESRDLASWQRRRAGVIPGAPKLTYDGDTNDDSFEMDLDLEVNGHDMTIWSLYSVTPKAREGTWNFAEAVIGRYTGAVKLRFREFQYPANDGYFAIDGLQYDNCDLPRYRGLYDPSIVHRKRQSRAEGTVPVYEESIKAQVAVYVHERIPHVQFDMCEWSTSDQEVVAARLALPNVKKRILVVSEYLRGKVKWNFKYILQLKARYPNDYIVM</sequence>
<dbReference type="EMBL" id="ABJB010656743">
    <property type="status" value="NOT_ANNOTATED_CDS"/>
    <property type="molecule type" value="Genomic_DNA"/>
</dbReference>
<reference evidence="4 6" key="1">
    <citation type="submission" date="2008-03" db="EMBL/GenBank/DDBJ databases">
        <title>Annotation of Ixodes scapularis.</title>
        <authorList>
            <consortium name="Ixodes scapularis Genome Project Consortium"/>
            <person name="Caler E."/>
            <person name="Hannick L.I."/>
            <person name="Bidwell S."/>
            <person name="Joardar V."/>
            <person name="Thiagarajan M."/>
            <person name="Amedeo P."/>
            <person name="Galinsky K.J."/>
            <person name="Schobel S."/>
            <person name="Inman J."/>
            <person name="Hostetler J."/>
            <person name="Miller J."/>
            <person name="Hammond M."/>
            <person name="Megy K."/>
            <person name="Lawson D."/>
            <person name="Kodira C."/>
            <person name="Sutton G."/>
            <person name="Meyer J."/>
            <person name="Hill C.A."/>
            <person name="Birren B."/>
            <person name="Nene V."/>
            <person name="Collins F."/>
            <person name="Alarcon-Chaidez F."/>
            <person name="Wikel S."/>
            <person name="Strausberg R."/>
        </authorList>
    </citation>
    <scope>NUCLEOTIDE SEQUENCE [LARGE SCALE GENOMIC DNA]</scope>
    <source>
        <strain evidence="6">Wikel</strain>
        <strain evidence="4">Wikel colony</strain>
    </source>
</reference>
<dbReference type="PANTHER" id="PTHR23282:SF101">
    <property type="entry name" value="MAM DOMAIN-CONTAINING PROTEIN"/>
    <property type="match status" value="1"/>
</dbReference>
<dbReference type="InterPro" id="IPR000998">
    <property type="entry name" value="MAM_dom"/>
</dbReference>
<evidence type="ECO:0000313" key="4">
    <source>
        <dbReference type="EMBL" id="EEC16902.1"/>
    </source>
</evidence>
<dbReference type="EMBL" id="ABJB010377486">
    <property type="status" value="NOT_ANNOTATED_CDS"/>
    <property type="molecule type" value="Genomic_DNA"/>
</dbReference>
<dbReference type="PROSITE" id="PS50068">
    <property type="entry name" value="LDLRA_2"/>
    <property type="match status" value="1"/>
</dbReference>
<dbReference type="CDD" id="cd00112">
    <property type="entry name" value="LDLa"/>
    <property type="match status" value="1"/>
</dbReference>
<feature type="domain" description="MAM" evidence="3">
    <location>
        <begin position="237"/>
        <end position="420"/>
    </location>
</feature>
<dbReference type="EMBL" id="ABJB010214501">
    <property type="status" value="NOT_ANNOTATED_CDS"/>
    <property type="molecule type" value="Genomic_DNA"/>
</dbReference>
<dbReference type="InParanoid" id="B7QDI0"/>
<dbReference type="EMBL" id="ABJB010771925">
    <property type="status" value="NOT_ANNOTATED_CDS"/>
    <property type="molecule type" value="Genomic_DNA"/>
</dbReference>
<dbReference type="SUPFAM" id="SSF57424">
    <property type="entry name" value="LDL receptor-like module"/>
    <property type="match status" value="1"/>
</dbReference>
<dbReference type="Gene3D" id="4.10.400.10">
    <property type="entry name" value="Low-density Lipoprotein Receptor"/>
    <property type="match status" value="1"/>
</dbReference>
<dbReference type="HOGENOM" id="CLU_401867_0_0_1"/>
<organism>
    <name type="scientific">Ixodes scapularis</name>
    <name type="common">Black-legged tick</name>
    <name type="synonym">Deer tick</name>
    <dbReference type="NCBI Taxonomy" id="6945"/>
    <lineage>
        <taxon>Eukaryota</taxon>
        <taxon>Metazoa</taxon>
        <taxon>Ecdysozoa</taxon>
        <taxon>Arthropoda</taxon>
        <taxon>Chelicerata</taxon>
        <taxon>Arachnida</taxon>
        <taxon>Acari</taxon>
        <taxon>Parasitiformes</taxon>
        <taxon>Ixodida</taxon>
        <taxon>Ixodoidea</taxon>
        <taxon>Ixodidae</taxon>
        <taxon>Ixodinae</taxon>
        <taxon>Ixodes</taxon>
    </lineage>
</organism>
<dbReference type="EMBL" id="DS913803">
    <property type="protein sequence ID" value="EEC16902.1"/>
    <property type="molecule type" value="Genomic_DNA"/>
</dbReference>
<dbReference type="PROSITE" id="PS50060">
    <property type="entry name" value="MAM_2"/>
    <property type="match status" value="3"/>
</dbReference>
<dbReference type="AlphaFoldDB" id="B7QDI0"/>
<name>B7QDI0_IXOSC</name>